<feature type="region of interest" description="Disordered" evidence="1">
    <location>
        <begin position="74"/>
        <end position="132"/>
    </location>
</feature>
<dbReference type="Proteomes" id="UP000789396">
    <property type="component" value="Unassembled WGS sequence"/>
</dbReference>
<dbReference type="EMBL" id="CAJVPZ010001665">
    <property type="protein sequence ID" value="CAG8497201.1"/>
    <property type="molecule type" value="Genomic_DNA"/>
</dbReference>
<comment type="caution">
    <text evidence="2">The sequence shown here is derived from an EMBL/GenBank/DDBJ whole genome shotgun (WGS) entry which is preliminary data.</text>
</comment>
<name>A0A9N8ZIS1_9GLOM</name>
<evidence type="ECO:0000313" key="3">
    <source>
        <dbReference type="Proteomes" id="UP000789396"/>
    </source>
</evidence>
<keyword evidence="3" id="KW-1185">Reference proteome</keyword>
<reference evidence="2" key="1">
    <citation type="submission" date="2021-06" db="EMBL/GenBank/DDBJ databases">
        <authorList>
            <person name="Kallberg Y."/>
            <person name="Tangrot J."/>
            <person name="Rosling A."/>
        </authorList>
    </citation>
    <scope>NUCLEOTIDE SEQUENCE</scope>
    <source>
        <strain evidence="2">IN212</strain>
    </source>
</reference>
<organism evidence="2 3">
    <name type="scientific">Racocetra fulgida</name>
    <dbReference type="NCBI Taxonomy" id="60492"/>
    <lineage>
        <taxon>Eukaryota</taxon>
        <taxon>Fungi</taxon>
        <taxon>Fungi incertae sedis</taxon>
        <taxon>Mucoromycota</taxon>
        <taxon>Glomeromycotina</taxon>
        <taxon>Glomeromycetes</taxon>
        <taxon>Diversisporales</taxon>
        <taxon>Gigasporaceae</taxon>
        <taxon>Racocetra</taxon>
    </lineage>
</organism>
<feature type="compositionally biased region" description="Polar residues" evidence="1">
    <location>
        <begin position="86"/>
        <end position="104"/>
    </location>
</feature>
<evidence type="ECO:0000256" key="1">
    <source>
        <dbReference type="SAM" id="MobiDB-lite"/>
    </source>
</evidence>
<evidence type="ECO:0000313" key="2">
    <source>
        <dbReference type="EMBL" id="CAG8497201.1"/>
    </source>
</evidence>
<accession>A0A9N8ZIS1</accession>
<proteinExistence type="predicted"/>
<feature type="non-terminal residue" evidence="2">
    <location>
        <position position="132"/>
    </location>
</feature>
<gene>
    <name evidence="2" type="ORF">RFULGI_LOCUS2265</name>
</gene>
<sequence length="132" mass="14837">MDITILYPSKSTRFKYLGLLGANIKSGNKYIISGFVKFSDSGKMIEATDIDYFLLTKSNTRSIIDVIADDIESQSTKDDKPVYSGAHNNNTASNSYETLKNRATVTIEDEHKSFTEAENNHQENQSDQDKDK</sequence>
<protein>
    <submittedName>
        <fullName evidence="2">11896_t:CDS:1</fullName>
    </submittedName>
</protein>
<dbReference type="AlphaFoldDB" id="A0A9N8ZIS1"/>
<feature type="compositionally biased region" description="Basic and acidic residues" evidence="1">
    <location>
        <begin position="108"/>
        <end position="121"/>
    </location>
</feature>